<dbReference type="InterPro" id="IPR036844">
    <property type="entry name" value="Hint_dom_sf"/>
</dbReference>
<reference evidence="1" key="1">
    <citation type="journal article" date="2014" name="Front. Microbiol.">
        <title>High frequency of phylogenetically diverse reductive dehalogenase-homologous genes in deep subseafloor sedimentary metagenomes.</title>
        <authorList>
            <person name="Kawai M."/>
            <person name="Futagami T."/>
            <person name="Toyoda A."/>
            <person name="Takaki Y."/>
            <person name="Nishi S."/>
            <person name="Hori S."/>
            <person name="Arai W."/>
            <person name="Tsubouchi T."/>
            <person name="Morono Y."/>
            <person name="Uchiyama I."/>
            <person name="Ito T."/>
            <person name="Fujiyama A."/>
            <person name="Inagaki F."/>
            <person name="Takami H."/>
        </authorList>
    </citation>
    <scope>NUCLEOTIDE SEQUENCE</scope>
    <source>
        <strain evidence="1">Expedition CK06-06</strain>
    </source>
</reference>
<dbReference type="SUPFAM" id="SSF51294">
    <property type="entry name" value="Hedgehog/intein (Hint) domain"/>
    <property type="match status" value="1"/>
</dbReference>
<organism evidence="1">
    <name type="scientific">marine sediment metagenome</name>
    <dbReference type="NCBI Taxonomy" id="412755"/>
    <lineage>
        <taxon>unclassified sequences</taxon>
        <taxon>metagenomes</taxon>
        <taxon>ecological metagenomes</taxon>
    </lineage>
</organism>
<dbReference type="Gene3D" id="2.170.16.10">
    <property type="entry name" value="Hedgehog/Intein (Hint) domain"/>
    <property type="match status" value="1"/>
</dbReference>
<name>X0YXN6_9ZZZZ</name>
<protein>
    <recommendedName>
        <fullName evidence="2">Intein C-terminal splicing domain-containing protein</fullName>
    </recommendedName>
</protein>
<dbReference type="EMBL" id="BARS01041039">
    <property type="protein sequence ID" value="GAG41331.1"/>
    <property type="molecule type" value="Genomic_DNA"/>
</dbReference>
<evidence type="ECO:0000313" key="1">
    <source>
        <dbReference type="EMBL" id="GAG41331.1"/>
    </source>
</evidence>
<sequence length="97" mass="10885">MPARADAIDEYYLINNFLKVTALHPFLIVGPEELWKKASELRVGDRVKSVSGGIAIRSIKKVKMDEKINVHSFRVADSKNYLVGDENDGLYVVHNGL</sequence>
<gene>
    <name evidence="1" type="ORF">S01H1_62480</name>
</gene>
<comment type="caution">
    <text evidence="1">The sequence shown here is derived from an EMBL/GenBank/DDBJ whole genome shotgun (WGS) entry which is preliminary data.</text>
</comment>
<dbReference type="AlphaFoldDB" id="X0YXN6"/>
<dbReference type="Pfam" id="PF07591">
    <property type="entry name" value="PT-HINT"/>
    <property type="match status" value="1"/>
</dbReference>
<accession>X0YXN6</accession>
<evidence type="ECO:0008006" key="2">
    <source>
        <dbReference type="Google" id="ProtNLM"/>
    </source>
</evidence>
<proteinExistence type="predicted"/>